<reference evidence="2 3" key="1">
    <citation type="journal article" date="2021" name="J. Microbiol. Biotechnol.">
        <title>An Efficient Markerless Deletion System Suitable for the Industrial Strains of Streptomyces.</title>
        <authorList>
            <person name="Dong J."/>
            <person name="Wei J."/>
            <person name="Li H."/>
            <person name="Zhao S."/>
            <person name="Guan W."/>
        </authorList>
    </citation>
    <scope>NUCLEOTIDE SEQUENCE [LARGE SCALE GENOMIC DNA]</scope>
    <source>
        <strain evidence="2 3">CICC 11043</strain>
    </source>
</reference>
<keyword evidence="1" id="KW-0812">Transmembrane</keyword>
<keyword evidence="1" id="KW-1133">Transmembrane helix</keyword>
<name>A0ABZ0KMB6_STRC4</name>
<keyword evidence="1" id="KW-0472">Membrane</keyword>
<evidence type="ECO:0008006" key="4">
    <source>
        <dbReference type="Google" id="ProtNLM"/>
    </source>
</evidence>
<sequence>MTCAYLGGAVGSWLGMRAYGRLGWLGVCALVAALTAVALARHRGGTRRTAGRFRRTAAPGPGTTGQIMAARAAATSHEETS</sequence>
<reference evidence="2 3" key="2">
    <citation type="journal article" date="2024" name="Microb. Biotechnol.">
        <title>The involvement of multiple ABC transporters in daunorubicin efflux in Streptomyces coeruleorubidus.</title>
        <authorList>
            <person name="Dong J."/>
            <person name="Ning J."/>
            <person name="Tian Y."/>
            <person name="Li H."/>
            <person name="Chen H."/>
            <person name="Guan W."/>
        </authorList>
    </citation>
    <scope>NUCLEOTIDE SEQUENCE [LARGE SCALE GENOMIC DNA]</scope>
    <source>
        <strain evidence="2 3">CICC 11043</strain>
    </source>
</reference>
<accession>A0ABZ0KMB6</accession>
<proteinExistence type="predicted"/>
<gene>
    <name evidence="2" type="ORF">R5U08_34555</name>
</gene>
<feature type="transmembrane region" description="Helical" evidence="1">
    <location>
        <begin position="22"/>
        <end position="40"/>
    </location>
</feature>
<dbReference type="EMBL" id="CP137524">
    <property type="protein sequence ID" value="WOT38963.1"/>
    <property type="molecule type" value="Genomic_DNA"/>
</dbReference>
<evidence type="ECO:0000313" key="3">
    <source>
        <dbReference type="Proteomes" id="UP001305002"/>
    </source>
</evidence>
<evidence type="ECO:0000256" key="1">
    <source>
        <dbReference type="SAM" id="Phobius"/>
    </source>
</evidence>
<dbReference type="Proteomes" id="UP001305002">
    <property type="component" value="Chromosome"/>
</dbReference>
<organism evidence="2 3">
    <name type="scientific">Streptomyces coeruleorubidus</name>
    <dbReference type="NCBI Taxonomy" id="116188"/>
    <lineage>
        <taxon>Bacteria</taxon>
        <taxon>Bacillati</taxon>
        <taxon>Actinomycetota</taxon>
        <taxon>Actinomycetes</taxon>
        <taxon>Kitasatosporales</taxon>
        <taxon>Streptomycetaceae</taxon>
        <taxon>Streptomyces</taxon>
    </lineage>
</organism>
<evidence type="ECO:0000313" key="2">
    <source>
        <dbReference type="EMBL" id="WOT38963.1"/>
    </source>
</evidence>
<protein>
    <recommendedName>
        <fullName evidence="4">MFS transporter</fullName>
    </recommendedName>
</protein>
<dbReference type="RefSeq" id="WP_317927436.1">
    <property type="nucleotide sequence ID" value="NZ_CP137524.1"/>
</dbReference>
<keyword evidence="3" id="KW-1185">Reference proteome</keyword>